<dbReference type="GO" id="GO:0008982">
    <property type="term" value="F:protein-N(PI)-phosphohistidine-sugar phosphotransferase activity"/>
    <property type="evidence" value="ECO:0007669"/>
    <property type="project" value="InterPro"/>
</dbReference>
<keyword evidence="6" id="KW-0598">Phosphotransferase system</keyword>
<evidence type="ECO:0000256" key="6">
    <source>
        <dbReference type="ARBA" id="ARBA00022683"/>
    </source>
</evidence>
<dbReference type="GO" id="GO:0016301">
    <property type="term" value="F:kinase activity"/>
    <property type="evidence" value="ECO:0007669"/>
    <property type="project" value="UniProtKB-KW"/>
</dbReference>
<dbReference type="Proteomes" id="UP000235649">
    <property type="component" value="Unassembled WGS sequence"/>
</dbReference>
<organism evidence="9 10">
    <name type="scientific">Companilactobacillus nuruki</name>
    <dbReference type="NCBI Taxonomy" id="1993540"/>
    <lineage>
        <taxon>Bacteria</taxon>
        <taxon>Bacillati</taxon>
        <taxon>Bacillota</taxon>
        <taxon>Bacilli</taxon>
        <taxon>Lactobacillales</taxon>
        <taxon>Lactobacillaceae</taxon>
        <taxon>Companilactobacillus</taxon>
    </lineage>
</organism>
<evidence type="ECO:0000259" key="8">
    <source>
        <dbReference type="PROSITE" id="PS51101"/>
    </source>
</evidence>
<comment type="subcellular location">
    <subcellularLocation>
        <location evidence="1">Cytoplasm</location>
    </subcellularLocation>
</comment>
<gene>
    <name evidence="9" type="ORF">CBP76_00510</name>
</gene>
<evidence type="ECO:0000256" key="4">
    <source>
        <dbReference type="ARBA" id="ARBA00022597"/>
    </source>
</evidence>
<evidence type="ECO:0000256" key="7">
    <source>
        <dbReference type="ARBA" id="ARBA00022777"/>
    </source>
</evidence>
<dbReference type="GO" id="GO:0005737">
    <property type="term" value="C:cytoplasm"/>
    <property type="evidence" value="ECO:0007669"/>
    <property type="project" value="UniProtKB-SubCell"/>
</dbReference>
<dbReference type="InterPro" id="IPR004720">
    <property type="entry name" value="PTS_IIB_sorbose-sp"/>
</dbReference>
<keyword evidence="10" id="KW-1185">Reference proteome</keyword>
<dbReference type="InterPro" id="IPR036667">
    <property type="entry name" value="PTS_IIB_sorbose-sp_sf"/>
</dbReference>
<evidence type="ECO:0000313" key="10">
    <source>
        <dbReference type="Proteomes" id="UP000235649"/>
    </source>
</evidence>
<keyword evidence="7" id="KW-0418">Kinase</keyword>
<dbReference type="RefSeq" id="WP_102194971.1">
    <property type="nucleotide sequence ID" value="NZ_NIPR01000001.1"/>
</dbReference>
<evidence type="ECO:0000256" key="3">
    <source>
        <dbReference type="ARBA" id="ARBA00022490"/>
    </source>
</evidence>
<dbReference type="OrthoDB" id="9788818at2"/>
<evidence type="ECO:0000256" key="1">
    <source>
        <dbReference type="ARBA" id="ARBA00004496"/>
    </source>
</evidence>
<keyword evidence="2" id="KW-0813">Transport</keyword>
<dbReference type="SUPFAM" id="SSF52728">
    <property type="entry name" value="PTS IIb component"/>
    <property type="match status" value="1"/>
</dbReference>
<dbReference type="PROSITE" id="PS51101">
    <property type="entry name" value="PTS_EIIB_TYPE_4"/>
    <property type="match status" value="1"/>
</dbReference>
<protein>
    <submittedName>
        <fullName evidence="9">PTS mannose/fructose/sorbose transporter subunit IIB</fullName>
    </submittedName>
</protein>
<keyword evidence="3" id="KW-0963">Cytoplasm</keyword>
<dbReference type="GO" id="GO:0009401">
    <property type="term" value="P:phosphoenolpyruvate-dependent sugar phosphotransferase system"/>
    <property type="evidence" value="ECO:0007669"/>
    <property type="project" value="UniProtKB-KW"/>
</dbReference>
<dbReference type="Gene3D" id="3.40.35.10">
    <property type="entry name" value="Phosphotransferase system, sorbose subfamily IIB component"/>
    <property type="match status" value="1"/>
</dbReference>
<reference evidence="9 10" key="1">
    <citation type="submission" date="2017-05" db="EMBL/GenBank/DDBJ databases">
        <title>Lactobacillus nurukis nov., sp. nov., isolated from nuruk.</title>
        <authorList>
            <person name="Kim S.-J."/>
        </authorList>
    </citation>
    <scope>NUCLEOTIDE SEQUENCE [LARGE SCALE GENOMIC DNA]</scope>
    <source>
        <strain evidence="9 10">SYF10-1a</strain>
    </source>
</reference>
<dbReference type="AlphaFoldDB" id="A0A2N7AXP5"/>
<dbReference type="EMBL" id="NIPR01000001">
    <property type="protein sequence ID" value="PMD73860.1"/>
    <property type="molecule type" value="Genomic_DNA"/>
</dbReference>
<dbReference type="Pfam" id="PF03830">
    <property type="entry name" value="PTSIIB_sorb"/>
    <property type="match status" value="1"/>
</dbReference>
<evidence type="ECO:0000313" key="9">
    <source>
        <dbReference type="EMBL" id="PMD73860.1"/>
    </source>
</evidence>
<evidence type="ECO:0000256" key="2">
    <source>
        <dbReference type="ARBA" id="ARBA00022448"/>
    </source>
</evidence>
<feature type="domain" description="PTS EIIB type-4" evidence="8">
    <location>
        <begin position="1"/>
        <end position="163"/>
    </location>
</feature>
<accession>A0A2N7AXP5</accession>
<evidence type="ECO:0000256" key="5">
    <source>
        <dbReference type="ARBA" id="ARBA00022679"/>
    </source>
</evidence>
<proteinExistence type="predicted"/>
<comment type="caution">
    <text evidence="9">The sequence shown here is derived from an EMBL/GenBank/DDBJ whole genome shotgun (WGS) entry which is preliminary data.</text>
</comment>
<keyword evidence="5" id="KW-0808">Transferase</keyword>
<name>A0A2N7AXP5_9LACO</name>
<sequence>MTVIDARVDQRLIHGIVVNQWNSKLNPKRFMVIDDTVSHQPEIKDSMKLSKPAGTGMSVIDTEKALTNFGNGKYDSQRVFVIVKEPETLIKLLDIGVEIPSVNLGIVFAEDGRTNISKFVSLNQKEVDDLKEIESRGVPVRIQYIPENASIDFDKAIKGHEFN</sequence>
<keyword evidence="4" id="KW-0762">Sugar transport</keyword>